<evidence type="ECO:0000259" key="14">
    <source>
        <dbReference type="PROSITE" id="PS51194"/>
    </source>
</evidence>
<dbReference type="STRING" id="1095629.A0A0C9XFR8"/>
<keyword evidence="5" id="KW-0378">Hydrolase</keyword>
<dbReference type="Gene3D" id="2.170.260.10">
    <property type="entry name" value="paz domain"/>
    <property type="match status" value="1"/>
</dbReference>
<proteinExistence type="inferred from homology"/>
<comment type="similarity">
    <text evidence="11">Belongs to the helicase family. Dicer subfamily.</text>
</comment>
<evidence type="ECO:0000313" key="17">
    <source>
        <dbReference type="Proteomes" id="UP000054477"/>
    </source>
</evidence>
<keyword evidence="2" id="KW-0479">Metal-binding</keyword>
<dbReference type="InterPro" id="IPR000999">
    <property type="entry name" value="RNase_III_dom"/>
</dbReference>
<comment type="cofactor">
    <cofactor evidence="1">
        <name>Mn(2+)</name>
        <dbReference type="ChEBI" id="CHEBI:29035"/>
    </cofactor>
</comment>
<dbReference type="PROSITE" id="PS00517">
    <property type="entry name" value="RNASE_3_1"/>
    <property type="match status" value="1"/>
</dbReference>
<feature type="domain" description="RNase III" evidence="12">
    <location>
        <begin position="1116"/>
        <end position="1264"/>
    </location>
</feature>
<dbReference type="SMART" id="SM00535">
    <property type="entry name" value="RIBOc"/>
    <property type="match status" value="2"/>
</dbReference>
<dbReference type="SMART" id="SM00490">
    <property type="entry name" value="HELICc"/>
    <property type="match status" value="1"/>
</dbReference>
<accession>A0A0C9XFR8</accession>
<keyword evidence="11" id="KW-0694">RNA-binding</keyword>
<evidence type="ECO:0000256" key="9">
    <source>
        <dbReference type="ARBA" id="ARBA00023158"/>
    </source>
</evidence>
<dbReference type="Pfam" id="PF03368">
    <property type="entry name" value="Dicer_dimer"/>
    <property type="match status" value="1"/>
</dbReference>
<evidence type="ECO:0000256" key="3">
    <source>
        <dbReference type="ARBA" id="ARBA00022737"/>
    </source>
</evidence>
<keyword evidence="6" id="KW-0347">Helicase</keyword>
<keyword evidence="4" id="KW-0547">Nucleotide-binding</keyword>
<dbReference type="Proteomes" id="UP000054477">
    <property type="component" value="Unassembled WGS sequence"/>
</dbReference>
<dbReference type="Gene3D" id="3.30.160.380">
    <property type="entry name" value="Dicer dimerisation domain"/>
    <property type="match status" value="1"/>
</dbReference>
<evidence type="ECO:0000256" key="7">
    <source>
        <dbReference type="ARBA" id="ARBA00022840"/>
    </source>
</evidence>
<protein>
    <recommendedName>
        <fullName evidence="18">Dicer-like protein 1</fullName>
    </recommendedName>
</protein>
<dbReference type="Pfam" id="PF00271">
    <property type="entry name" value="Helicase_C"/>
    <property type="match status" value="1"/>
</dbReference>
<dbReference type="InterPro" id="IPR005034">
    <property type="entry name" value="Dicer_dimerisation"/>
</dbReference>
<evidence type="ECO:0000256" key="8">
    <source>
        <dbReference type="ARBA" id="ARBA00022842"/>
    </source>
</evidence>
<evidence type="ECO:0000259" key="13">
    <source>
        <dbReference type="PROSITE" id="PS51192"/>
    </source>
</evidence>
<evidence type="ECO:0000256" key="5">
    <source>
        <dbReference type="ARBA" id="ARBA00022801"/>
    </source>
</evidence>
<evidence type="ECO:0000256" key="1">
    <source>
        <dbReference type="ARBA" id="ARBA00001936"/>
    </source>
</evidence>
<dbReference type="SUPFAM" id="SSF52540">
    <property type="entry name" value="P-loop containing nucleoside triphosphate hydrolases"/>
    <property type="match status" value="1"/>
</dbReference>
<organism evidence="16 17">
    <name type="scientific">Laccaria amethystina LaAM-08-1</name>
    <dbReference type="NCBI Taxonomy" id="1095629"/>
    <lineage>
        <taxon>Eukaryota</taxon>
        <taxon>Fungi</taxon>
        <taxon>Dikarya</taxon>
        <taxon>Basidiomycota</taxon>
        <taxon>Agaricomycotina</taxon>
        <taxon>Agaricomycetes</taxon>
        <taxon>Agaricomycetidae</taxon>
        <taxon>Agaricales</taxon>
        <taxon>Agaricineae</taxon>
        <taxon>Hydnangiaceae</taxon>
        <taxon>Laccaria</taxon>
    </lineage>
</organism>
<dbReference type="PROSITE" id="PS50142">
    <property type="entry name" value="RNASE_3_2"/>
    <property type="match status" value="2"/>
</dbReference>
<evidence type="ECO:0000256" key="6">
    <source>
        <dbReference type="ARBA" id="ARBA00022806"/>
    </source>
</evidence>
<dbReference type="InterPro" id="IPR038248">
    <property type="entry name" value="Dicer_dimer_sf"/>
</dbReference>
<dbReference type="GO" id="GO:0046872">
    <property type="term" value="F:metal ion binding"/>
    <property type="evidence" value="ECO:0007669"/>
    <property type="project" value="UniProtKB-KW"/>
</dbReference>
<dbReference type="PROSITE" id="PS51194">
    <property type="entry name" value="HELICASE_CTER"/>
    <property type="match status" value="1"/>
</dbReference>
<keyword evidence="10" id="KW-0464">Manganese</keyword>
<keyword evidence="9" id="KW-0943">RNA-mediated gene silencing</keyword>
<dbReference type="OrthoDB" id="416741at2759"/>
<dbReference type="GO" id="GO:0005524">
    <property type="term" value="F:ATP binding"/>
    <property type="evidence" value="ECO:0007669"/>
    <property type="project" value="UniProtKB-KW"/>
</dbReference>
<dbReference type="GO" id="GO:0003677">
    <property type="term" value="F:DNA binding"/>
    <property type="evidence" value="ECO:0007669"/>
    <property type="project" value="InterPro"/>
</dbReference>
<evidence type="ECO:0000256" key="2">
    <source>
        <dbReference type="ARBA" id="ARBA00022723"/>
    </source>
</evidence>
<dbReference type="Gene3D" id="3.40.50.300">
    <property type="entry name" value="P-loop containing nucleotide triphosphate hydrolases"/>
    <property type="match status" value="2"/>
</dbReference>
<dbReference type="InterPro" id="IPR036389">
    <property type="entry name" value="RNase_III_sf"/>
</dbReference>
<keyword evidence="8" id="KW-0460">Magnesium</keyword>
<dbReference type="PROSITE" id="PS51192">
    <property type="entry name" value="HELICASE_ATP_BIND_1"/>
    <property type="match status" value="1"/>
</dbReference>
<gene>
    <name evidence="16" type="ORF">K443DRAFT_652072</name>
</gene>
<dbReference type="HOGENOM" id="CLU_000907_4_0_1"/>
<sequence length="1419" mass="159343">MANVILTSQQLETLVPRRYQEEVFTRAQKGNIIAALNTGSGKTLISLLLIKWTIAKEQSKGKVIIFLVPKVTLVEQQSNYIDTNTPDSIRVMKLHGALDVDLSDRAGWKKRFEEHEVFVMTAQIFLNILTHSVWSIDKVSLMIFDECHHARKNHPYNGIMREYFHVPSSRRPKIFGMTASPIWNVKDPGGSLATLEQHMDAKVIGVRDHIEELVDHSPKPIEVIEEYPLPPEEYAYPFPTIYLCLQIFEKTLWDQLEIPWSKIEMRYFSTLYNLGPYCASLFLYLEIQHHLTNLFAEYQKYLYPVDGDMVVDIPSSTPAKRIPLEIFDIDDIVSDFRSFFSSDDCPAQIPIPIPLAWCSPKVESLVKVLLKYSSPTFQGIIFVEQRQVASTLGRLLEAVPELQGTIRCAHLVGQGVNSEGVSKHSDRYQGDAVKLFRDKEINILIATSVAEEGLDFPASRIACDLVVRFDPLQHLVGYVQSRGRARNKASTFIIMIQKDDLAQLTRYKALQEGEPEINRAYQTRHLNTDDDLDDDDDDMNDLVDLAERERYVVPSTGAILSYDNAINLIHHLCALIPRDAFTPPHQPTFTGYFQSTMRLPPSLPLPPRHLSYLGPPKRSKKEARRAVAFCAVKRLCKLDVFDDYLLPISSQAHEADKQRVTHVRNVPAIMTVSVRDPWCMGSKLWIHPIFIDGCQVAGLVTGTKLPPVDVLAASSHVRSGMAELLVFHEDVEFEERKIMHDFTKLGIWYRITSSPFVSATSLFLIPLTSDNQPDFHTMTRLVDNPWGQGDWDSITEDDYDRRIVMSTYERGRTYLLRKIRDDLSPMSVPPRGSLQAAFPTYQEYFVNKWTRKNRKAIVPVGGPLLEAAIHPKSHLGSYSLYPINADTIATPSNAEVRLLPQGCTRLIDLSFNLCRAFEALPVICRRFTDVYRVQCGRFELGLPLITENLLIEAFTLPSSKPSCNNQRMETLGDAVLQICTTVHLLNAYPNRHEGQLSELRSQLVSNNYLLARAKDVGLEHFLTSEVETVYKWRYALLDDGNDEGPRDPPKRYAEREFPRRSLQDCMEAVLAASFLTGGISMALETGTALGLAFGGPHPWWRRYPPSAPPTAVSALFEGLETSLGYKFHHSHLILEAVTHPSFSSSSGGPSYQRLEFLGDALLDLVVIKYLYDKFPSATSHELAYPRTRTICAQTLAHVAVKRLGLHNIMLVNCPSLTMAINGYVPMLRAASSEEIVNQGWKYDPPKALSDVFESVMGAIFVDTGYDYDKTASVVEYVMEDVLSVLSPSLTKDPVSDLLEWAGKAGCRKVVFGKEAKSTGKFQTEGVTVSVHGNIVVGPIFSTSLPVAKYAAAERAMAMLKDGETDKSLAHLCDCGKHMETDNTGPASVEDGAKLNNVFDEELDAEDAAEVDRIMTTDIS</sequence>
<dbReference type="SUPFAM" id="SSF54768">
    <property type="entry name" value="dsRNA-binding domain-like"/>
    <property type="match status" value="1"/>
</dbReference>
<dbReference type="GO" id="GO:0004525">
    <property type="term" value="F:ribonuclease III activity"/>
    <property type="evidence" value="ECO:0007669"/>
    <property type="project" value="InterPro"/>
</dbReference>
<dbReference type="SUPFAM" id="SSF69065">
    <property type="entry name" value="RNase III domain-like"/>
    <property type="match status" value="2"/>
</dbReference>
<dbReference type="InterPro" id="IPR001650">
    <property type="entry name" value="Helicase_C-like"/>
</dbReference>
<evidence type="ECO:0008006" key="18">
    <source>
        <dbReference type="Google" id="ProtNLM"/>
    </source>
</evidence>
<dbReference type="CDD" id="cd18034">
    <property type="entry name" value="DEXHc_dicer"/>
    <property type="match status" value="1"/>
</dbReference>
<dbReference type="SMART" id="SM00487">
    <property type="entry name" value="DEXDc"/>
    <property type="match status" value="1"/>
</dbReference>
<dbReference type="PANTHER" id="PTHR14950">
    <property type="entry name" value="DICER-RELATED"/>
    <property type="match status" value="1"/>
</dbReference>
<evidence type="ECO:0000259" key="15">
    <source>
        <dbReference type="PROSITE" id="PS51327"/>
    </source>
</evidence>
<dbReference type="Pfam" id="PF04851">
    <property type="entry name" value="ResIII"/>
    <property type="match status" value="1"/>
</dbReference>
<feature type="domain" description="RNase III" evidence="12">
    <location>
        <begin position="939"/>
        <end position="1078"/>
    </location>
</feature>
<feature type="domain" description="Helicase ATP-binding" evidence="13">
    <location>
        <begin position="23"/>
        <end position="199"/>
    </location>
</feature>
<dbReference type="PANTHER" id="PTHR14950:SF37">
    <property type="entry name" value="ENDORIBONUCLEASE DICER"/>
    <property type="match status" value="1"/>
</dbReference>
<dbReference type="PROSITE" id="PS51327">
    <property type="entry name" value="DICER_DSRBF"/>
    <property type="match status" value="1"/>
</dbReference>
<keyword evidence="7" id="KW-0067">ATP-binding</keyword>
<dbReference type="GO" id="GO:0003723">
    <property type="term" value="F:RNA binding"/>
    <property type="evidence" value="ECO:0007669"/>
    <property type="project" value="UniProtKB-UniRule"/>
</dbReference>
<feature type="domain" description="Helicase C-terminal" evidence="14">
    <location>
        <begin position="364"/>
        <end position="532"/>
    </location>
</feature>
<feature type="domain" description="Dicer dsRNA-binding fold" evidence="15">
    <location>
        <begin position="555"/>
        <end position="655"/>
    </location>
</feature>
<dbReference type="CDD" id="cd00593">
    <property type="entry name" value="RIBOc"/>
    <property type="match status" value="2"/>
</dbReference>
<evidence type="ECO:0000256" key="10">
    <source>
        <dbReference type="ARBA" id="ARBA00023211"/>
    </source>
</evidence>
<dbReference type="InterPro" id="IPR006935">
    <property type="entry name" value="Helicase/UvrB_N"/>
</dbReference>
<dbReference type="InterPro" id="IPR027417">
    <property type="entry name" value="P-loop_NTPase"/>
</dbReference>
<keyword evidence="17" id="KW-1185">Reference proteome</keyword>
<reference evidence="16 17" key="1">
    <citation type="submission" date="2014-04" db="EMBL/GenBank/DDBJ databases">
        <authorList>
            <consortium name="DOE Joint Genome Institute"/>
            <person name="Kuo A."/>
            <person name="Kohler A."/>
            <person name="Nagy L.G."/>
            <person name="Floudas D."/>
            <person name="Copeland A."/>
            <person name="Barry K.W."/>
            <person name="Cichocki N."/>
            <person name="Veneault-Fourrey C."/>
            <person name="LaButti K."/>
            <person name="Lindquist E.A."/>
            <person name="Lipzen A."/>
            <person name="Lundell T."/>
            <person name="Morin E."/>
            <person name="Murat C."/>
            <person name="Sun H."/>
            <person name="Tunlid A."/>
            <person name="Henrissat B."/>
            <person name="Grigoriev I.V."/>
            <person name="Hibbett D.S."/>
            <person name="Martin F."/>
            <person name="Nordberg H.P."/>
            <person name="Cantor M.N."/>
            <person name="Hua S.X."/>
        </authorList>
    </citation>
    <scope>NUCLEOTIDE SEQUENCE [LARGE SCALE GENOMIC DNA]</scope>
    <source>
        <strain evidence="16 17">LaAM-08-1</strain>
    </source>
</reference>
<dbReference type="Gene3D" id="1.10.1520.10">
    <property type="entry name" value="Ribonuclease III domain"/>
    <property type="match status" value="2"/>
</dbReference>
<dbReference type="Pfam" id="PF00636">
    <property type="entry name" value="Ribonuclease_3"/>
    <property type="match status" value="2"/>
</dbReference>
<dbReference type="InterPro" id="IPR014001">
    <property type="entry name" value="Helicase_ATP-bd"/>
</dbReference>
<dbReference type="GO" id="GO:0006396">
    <property type="term" value="P:RNA processing"/>
    <property type="evidence" value="ECO:0007669"/>
    <property type="project" value="InterPro"/>
</dbReference>
<evidence type="ECO:0000256" key="4">
    <source>
        <dbReference type="ARBA" id="ARBA00022741"/>
    </source>
</evidence>
<dbReference type="GO" id="GO:0004386">
    <property type="term" value="F:helicase activity"/>
    <property type="evidence" value="ECO:0007669"/>
    <property type="project" value="UniProtKB-KW"/>
</dbReference>
<evidence type="ECO:0000313" key="16">
    <source>
        <dbReference type="EMBL" id="KIK03791.1"/>
    </source>
</evidence>
<name>A0A0C9XFR8_9AGAR</name>
<evidence type="ECO:0000259" key="12">
    <source>
        <dbReference type="PROSITE" id="PS50142"/>
    </source>
</evidence>
<keyword evidence="3" id="KW-0677">Repeat</keyword>
<dbReference type="GO" id="GO:0031047">
    <property type="term" value="P:regulatory ncRNA-mediated gene silencing"/>
    <property type="evidence" value="ECO:0007669"/>
    <property type="project" value="UniProtKB-KW"/>
</dbReference>
<evidence type="ECO:0000256" key="11">
    <source>
        <dbReference type="PROSITE-ProRule" id="PRU00657"/>
    </source>
</evidence>
<reference evidence="17" key="2">
    <citation type="submission" date="2015-01" db="EMBL/GenBank/DDBJ databases">
        <title>Evolutionary Origins and Diversification of the Mycorrhizal Mutualists.</title>
        <authorList>
            <consortium name="DOE Joint Genome Institute"/>
            <consortium name="Mycorrhizal Genomics Consortium"/>
            <person name="Kohler A."/>
            <person name="Kuo A."/>
            <person name="Nagy L.G."/>
            <person name="Floudas D."/>
            <person name="Copeland A."/>
            <person name="Barry K.W."/>
            <person name="Cichocki N."/>
            <person name="Veneault-Fourrey C."/>
            <person name="LaButti K."/>
            <person name="Lindquist E.A."/>
            <person name="Lipzen A."/>
            <person name="Lundell T."/>
            <person name="Morin E."/>
            <person name="Murat C."/>
            <person name="Riley R."/>
            <person name="Ohm R."/>
            <person name="Sun H."/>
            <person name="Tunlid A."/>
            <person name="Henrissat B."/>
            <person name="Grigoriev I.V."/>
            <person name="Hibbett D.S."/>
            <person name="Martin F."/>
        </authorList>
    </citation>
    <scope>NUCLEOTIDE SEQUENCE [LARGE SCALE GENOMIC DNA]</scope>
    <source>
        <strain evidence="17">LaAM-08-1</strain>
    </source>
</reference>
<dbReference type="EMBL" id="KN838576">
    <property type="protein sequence ID" value="KIK03791.1"/>
    <property type="molecule type" value="Genomic_DNA"/>
</dbReference>